<sequence length="327" mass="35370">MHEQFIARYGTPFVPLPDCLKESALFMALRLSPRYMPVGMREAAQALFKDPAFLAGVATALVVYLIAWAAPEPIFTKSFAMAATVLLASVFTIAEIAHAGAAAWALYQDTQGLRTLAQIEAAAERFGRTMGGVGFRILVAVASWGVAKGLPRVPPGGAWAWLKQRRLAFVGGMELSEVVSVQATSVQAMADGSLLVAGVSAGNTAQVFRSACKDGLLKVTGFTWHHLATNKNEISDLRGGPWTPLFEAIFAQAGMTLDAGENQVFLKDHGGPHPEAYHEEVHRRLREAIKGCKTKQLCRAKLVDELKRISDEVCTPGTRLHRLSTKS</sequence>
<accession>A0ABT4AGW8</accession>
<organism evidence="2 3">
    <name type="scientific">Archangium lansingense</name>
    <dbReference type="NCBI Taxonomy" id="2995310"/>
    <lineage>
        <taxon>Bacteria</taxon>
        <taxon>Pseudomonadati</taxon>
        <taxon>Myxococcota</taxon>
        <taxon>Myxococcia</taxon>
        <taxon>Myxococcales</taxon>
        <taxon>Cystobacterineae</taxon>
        <taxon>Archangiaceae</taxon>
        <taxon>Archangium</taxon>
    </lineage>
</organism>
<keyword evidence="1" id="KW-0812">Transmembrane</keyword>
<dbReference type="Proteomes" id="UP001207654">
    <property type="component" value="Unassembled WGS sequence"/>
</dbReference>
<keyword evidence="3" id="KW-1185">Reference proteome</keyword>
<dbReference type="Pfam" id="PF14412">
    <property type="entry name" value="AHH"/>
    <property type="match status" value="1"/>
</dbReference>
<evidence type="ECO:0000256" key="1">
    <source>
        <dbReference type="SAM" id="Phobius"/>
    </source>
</evidence>
<dbReference type="InterPro" id="IPR032871">
    <property type="entry name" value="AHH_dom_containing"/>
</dbReference>
<feature type="transmembrane region" description="Helical" evidence="1">
    <location>
        <begin position="51"/>
        <end position="70"/>
    </location>
</feature>
<evidence type="ECO:0000313" key="2">
    <source>
        <dbReference type="EMBL" id="MCY1080890.1"/>
    </source>
</evidence>
<dbReference type="EMBL" id="JAPNKA010000001">
    <property type="protein sequence ID" value="MCY1080890.1"/>
    <property type="molecule type" value="Genomic_DNA"/>
</dbReference>
<evidence type="ECO:0000313" key="3">
    <source>
        <dbReference type="Proteomes" id="UP001207654"/>
    </source>
</evidence>
<feature type="transmembrane region" description="Helical" evidence="1">
    <location>
        <begin position="82"/>
        <end position="107"/>
    </location>
</feature>
<comment type="caution">
    <text evidence="2">The sequence shown here is derived from an EMBL/GenBank/DDBJ whole genome shotgun (WGS) entry which is preliminary data.</text>
</comment>
<gene>
    <name evidence="2" type="ORF">OV287_41235</name>
</gene>
<protein>
    <submittedName>
        <fullName evidence="2">AHH domain-containing protein</fullName>
    </submittedName>
</protein>
<reference evidence="2 3" key="1">
    <citation type="submission" date="2022-11" db="EMBL/GenBank/DDBJ databases">
        <title>Minimal conservation of predation-associated metabolite biosynthetic gene clusters underscores biosynthetic potential of Myxococcota including descriptions for ten novel species: Archangium lansinium sp. nov., Myxococcus landrumus sp. nov., Nannocystis bai.</title>
        <authorList>
            <person name="Ahearne A."/>
            <person name="Stevens C."/>
            <person name="Phillips K."/>
        </authorList>
    </citation>
    <scope>NUCLEOTIDE SEQUENCE [LARGE SCALE GENOMIC DNA]</scope>
    <source>
        <strain evidence="2 3">MIWBW</strain>
    </source>
</reference>
<dbReference type="RefSeq" id="WP_267539517.1">
    <property type="nucleotide sequence ID" value="NZ_JAPNKA010000001.1"/>
</dbReference>
<proteinExistence type="predicted"/>
<keyword evidence="1" id="KW-0472">Membrane</keyword>
<keyword evidence="1" id="KW-1133">Transmembrane helix</keyword>
<name>A0ABT4AGW8_9BACT</name>